<dbReference type="InterPro" id="IPR014284">
    <property type="entry name" value="RNA_pol_sigma-70_dom"/>
</dbReference>
<keyword evidence="3" id="KW-0731">Sigma factor</keyword>
<feature type="domain" description="RNA polymerase sigma-70 region 4" evidence="7">
    <location>
        <begin position="128"/>
        <end position="176"/>
    </location>
</feature>
<dbReference type="InterPro" id="IPR039425">
    <property type="entry name" value="RNA_pol_sigma-70-like"/>
</dbReference>
<keyword evidence="4" id="KW-0238">DNA-binding</keyword>
<keyword evidence="5" id="KW-0804">Transcription</keyword>
<dbReference type="PANTHER" id="PTHR43133:SF8">
    <property type="entry name" value="RNA POLYMERASE SIGMA FACTOR HI_1459-RELATED"/>
    <property type="match status" value="1"/>
</dbReference>
<dbReference type="Gene3D" id="1.10.10.10">
    <property type="entry name" value="Winged helix-like DNA-binding domain superfamily/Winged helix DNA-binding domain"/>
    <property type="match status" value="1"/>
</dbReference>
<reference evidence="8" key="1">
    <citation type="journal article" date="2021" name="PeerJ">
        <title>Extensive microbial diversity within the chicken gut microbiome revealed by metagenomics and culture.</title>
        <authorList>
            <person name="Gilroy R."/>
            <person name="Ravi A."/>
            <person name="Getino M."/>
            <person name="Pursley I."/>
            <person name="Horton D.L."/>
            <person name="Alikhan N.F."/>
            <person name="Baker D."/>
            <person name="Gharbi K."/>
            <person name="Hall N."/>
            <person name="Watson M."/>
            <person name="Adriaenssens E.M."/>
            <person name="Foster-Nyarko E."/>
            <person name="Jarju S."/>
            <person name="Secka A."/>
            <person name="Antonio M."/>
            <person name="Oren A."/>
            <person name="Chaudhuri R.R."/>
            <person name="La Ragione R."/>
            <person name="Hildebrand F."/>
            <person name="Pallen M.J."/>
        </authorList>
    </citation>
    <scope>NUCLEOTIDE SEQUENCE</scope>
    <source>
        <strain evidence="8">CHK196-3914</strain>
    </source>
</reference>
<dbReference type="InterPro" id="IPR007627">
    <property type="entry name" value="RNA_pol_sigma70_r2"/>
</dbReference>
<evidence type="ECO:0000259" key="6">
    <source>
        <dbReference type="Pfam" id="PF04542"/>
    </source>
</evidence>
<dbReference type="Proteomes" id="UP000824116">
    <property type="component" value="Unassembled WGS sequence"/>
</dbReference>
<proteinExistence type="inferred from homology"/>
<dbReference type="GO" id="GO:0006352">
    <property type="term" value="P:DNA-templated transcription initiation"/>
    <property type="evidence" value="ECO:0007669"/>
    <property type="project" value="InterPro"/>
</dbReference>
<keyword evidence="2" id="KW-0805">Transcription regulation</keyword>
<protein>
    <submittedName>
        <fullName evidence="8">Sigma-70 family RNA polymerase sigma factor</fullName>
    </submittedName>
</protein>
<reference evidence="8" key="2">
    <citation type="submission" date="2021-04" db="EMBL/GenBank/DDBJ databases">
        <authorList>
            <person name="Gilroy R."/>
        </authorList>
    </citation>
    <scope>NUCLEOTIDE SEQUENCE</scope>
    <source>
        <strain evidence="8">CHK196-3914</strain>
    </source>
</reference>
<evidence type="ECO:0000256" key="2">
    <source>
        <dbReference type="ARBA" id="ARBA00023015"/>
    </source>
</evidence>
<dbReference type="Gene3D" id="1.10.1740.10">
    <property type="match status" value="1"/>
</dbReference>
<organism evidence="8 9">
    <name type="scientific">Candidatus Mediterraneibacter stercoravium</name>
    <dbReference type="NCBI Taxonomy" id="2838685"/>
    <lineage>
        <taxon>Bacteria</taxon>
        <taxon>Bacillati</taxon>
        <taxon>Bacillota</taxon>
        <taxon>Clostridia</taxon>
        <taxon>Lachnospirales</taxon>
        <taxon>Lachnospiraceae</taxon>
        <taxon>Mediterraneibacter</taxon>
    </lineage>
</organism>
<comment type="similarity">
    <text evidence="1">Belongs to the sigma-70 factor family. ECF subfamily.</text>
</comment>
<dbReference type="InterPro" id="IPR013324">
    <property type="entry name" value="RNA_pol_sigma_r3/r4-like"/>
</dbReference>
<dbReference type="GO" id="GO:0016987">
    <property type="term" value="F:sigma factor activity"/>
    <property type="evidence" value="ECO:0007669"/>
    <property type="project" value="UniProtKB-KW"/>
</dbReference>
<dbReference type="EMBL" id="DXAY01000131">
    <property type="protein sequence ID" value="HIZ74700.1"/>
    <property type="molecule type" value="Genomic_DNA"/>
</dbReference>
<dbReference type="AlphaFoldDB" id="A0A9D2G930"/>
<evidence type="ECO:0000256" key="1">
    <source>
        <dbReference type="ARBA" id="ARBA00010641"/>
    </source>
</evidence>
<dbReference type="GO" id="GO:0003677">
    <property type="term" value="F:DNA binding"/>
    <property type="evidence" value="ECO:0007669"/>
    <property type="project" value="UniProtKB-KW"/>
</dbReference>
<dbReference type="InterPro" id="IPR007630">
    <property type="entry name" value="RNA_pol_sigma70_r4"/>
</dbReference>
<dbReference type="Pfam" id="PF04545">
    <property type="entry name" value="Sigma70_r4"/>
    <property type="match status" value="1"/>
</dbReference>
<comment type="caution">
    <text evidence="8">The sequence shown here is derived from an EMBL/GenBank/DDBJ whole genome shotgun (WGS) entry which is preliminary data.</text>
</comment>
<dbReference type="SUPFAM" id="SSF88659">
    <property type="entry name" value="Sigma3 and sigma4 domains of RNA polymerase sigma factors"/>
    <property type="match status" value="1"/>
</dbReference>
<feature type="domain" description="RNA polymerase sigma-70 region 2" evidence="6">
    <location>
        <begin position="22"/>
        <end position="87"/>
    </location>
</feature>
<dbReference type="InterPro" id="IPR036388">
    <property type="entry name" value="WH-like_DNA-bd_sf"/>
</dbReference>
<evidence type="ECO:0000256" key="5">
    <source>
        <dbReference type="ARBA" id="ARBA00023163"/>
    </source>
</evidence>
<dbReference type="CDD" id="cd06171">
    <property type="entry name" value="Sigma70_r4"/>
    <property type="match status" value="1"/>
</dbReference>
<name>A0A9D2G930_9FIRM</name>
<accession>A0A9D2G930</accession>
<gene>
    <name evidence="8" type="ORF">H9723_05575</name>
</gene>
<evidence type="ECO:0000259" key="7">
    <source>
        <dbReference type="Pfam" id="PF04545"/>
    </source>
</evidence>
<dbReference type="PANTHER" id="PTHR43133">
    <property type="entry name" value="RNA POLYMERASE ECF-TYPE SIGMA FACTO"/>
    <property type="match status" value="1"/>
</dbReference>
<dbReference type="NCBIfam" id="TIGR02937">
    <property type="entry name" value="sigma70-ECF"/>
    <property type="match status" value="1"/>
</dbReference>
<dbReference type="Pfam" id="PF04542">
    <property type="entry name" value="Sigma70_r2"/>
    <property type="match status" value="1"/>
</dbReference>
<sequence length="183" mass="21690">MTDRELIRQLRSGNKNALTGIVDRYYEDIYRFCLYLTADETESYDITQEVFLRFMKYISSYYYRNLKGYLLIIARNLCRDYFSRRDREDYIRMSNPALLHEDDGAETGGAGNKELEHTELRYLFQGILSRLPAEQREVIALRFGEELKFKEIAEVLGCSQSTAKSRYRLAIARLRKEMIEDED</sequence>
<evidence type="ECO:0000256" key="4">
    <source>
        <dbReference type="ARBA" id="ARBA00023125"/>
    </source>
</evidence>
<evidence type="ECO:0000256" key="3">
    <source>
        <dbReference type="ARBA" id="ARBA00023082"/>
    </source>
</evidence>
<dbReference type="InterPro" id="IPR013325">
    <property type="entry name" value="RNA_pol_sigma_r2"/>
</dbReference>
<evidence type="ECO:0000313" key="9">
    <source>
        <dbReference type="Proteomes" id="UP000824116"/>
    </source>
</evidence>
<dbReference type="SUPFAM" id="SSF88946">
    <property type="entry name" value="Sigma2 domain of RNA polymerase sigma factors"/>
    <property type="match status" value="1"/>
</dbReference>
<evidence type="ECO:0000313" key="8">
    <source>
        <dbReference type="EMBL" id="HIZ74700.1"/>
    </source>
</evidence>